<dbReference type="InterPro" id="IPR026151">
    <property type="entry name" value="Maspardin"/>
</dbReference>
<feature type="region of interest" description="Disordered" evidence="3">
    <location>
        <begin position="80"/>
        <end position="125"/>
    </location>
</feature>
<dbReference type="GO" id="GO:0005737">
    <property type="term" value="C:cytoplasm"/>
    <property type="evidence" value="ECO:0007669"/>
    <property type="project" value="UniProtKB-SubCell"/>
</dbReference>
<feature type="compositionally biased region" description="Basic and acidic residues" evidence="3">
    <location>
        <begin position="98"/>
        <end position="116"/>
    </location>
</feature>
<evidence type="ECO:0000256" key="1">
    <source>
        <dbReference type="ARBA" id="ARBA00004496"/>
    </source>
</evidence>
<evidence type="ECO:0000256" key="2">
    <source>
        <dbReference type="ARBA" id="ARBA00022490"/>
    </source>
</evidence>
<accession>M7ZVW8</accession>
<keyword evidence="2" id="KW-0963">Cytoplasm</keyword>
<dbReference type="PANTHER" id="PTHR15913:SF0">
    <property type="entry name" value="MASPARDIN"/>
    <property type="match status" value="1"/>
</dbReference>
<dbReference type="EMBL" id="KD209579">
    <property type="protein sequence ID" value="EMS52269.1"/>
    <property type="molecule type" value="Genomic_DNA"/>
</dbReference>
<feature type="region of interest" description="Disordered" evidence="3">
    <location>
        <begin position="1"/>
        <end position="22"/>
    </location>
</feature>
<sequence length="125" mass="13958">MARGEVEGLPPWTPTRGRQGCVQTNDYSAVPQQLKDQVNERYPSAKRAVLRTGGDFPFLSRPDEVNLYLQLHLRRVGVEPRPDLVQGFTRDGSSGSSNDHEDGNSFDDHPRDDGDRSSGSYIDEL</sequence>
<organism evidence="4">
    <name type="scientific">Triticum urartu</name>
    <name type="common">Red wild einkorn</name>
    <name type="synonym">Crithodium urartu</name>
    <dbReference type="NCBI Taxonomy" id="4572"/>
    <lineage>
        <taxon>Eukaryota</taxon>
        <taxon>Viridiplantae</taxon>
        <taxon>Streptophyta</taxon>
        <taxon>Embryophyta</taxon>
        <taxon>Tracheophyta</taxon>
        <taxon>Spermatophyta</taxon>
        <taxon>Magnoliopsida</taxon>
        <taxon>Liliopsida</taxon>
        <taxon>Poales</taxon>
        <taxon>Poaceae</taxon>
        <taxon>BOP clade</taxon>
        <taxon>Pooideae</taxon>
        <taxon>Triticodae</taxon>
        <taxon>Triticeae</taxon>
        <taxon>Triticinae</taxon>
        <taxon>Triticum</taxon>
    </lineage>
</organism>
<name>M7ZVW8_TRIUA</name>
<evidence type="ECO:0000313" key="4">
    <source>
        <dbReference type="EMBL" id="EMS52269.1"/>
    </source>
</evidence>
<evidence type="ECO:0008006" key="5">
    <source>
        <dbReference type="Google" id="ProtNLM"/>
    </source>
</evidence>
<protein>
    <recommendedName>
        <fullName evidence="5">Maspardin</fullName>
    </recommendedName>
</protein>
<dbReference type="PANTHER" id="PTHR15913">
    <property type="entry name" value="ACID CLUSTER PROTEIN 33"/>
    <property type="match status" value="1"/>
</dbReference>
<comment type="subcellular location">
    <subcellularLocation>
        <location evidence="1">Cytoplasm</location>
    </subcellularLocation>
</comment>
<reference evidence="4" key="1">
    <citation type="journal article" date="2013" name="Nature">
        <title>Draft genome of the wheat A-genome progenitor Triticum urartu.</title>
        <authorList>
            <person name="Ling H.Q."/>
            <person name="Zhao S."/>
            <person name="Liu D."/>
            <person name="Wang J."/>
            <person name="Sun H."/>
            <person name="Zhang C."/>
            <person name="Fan H."/>
            <person name="Li D."/>
            <person name="Dong L."/>
            <person name="Tao Y."/>
            <person name="Gao C."/>
            <person name="Wu H."/>
            <person name="Li Y."/>
            <person name="Cui Y."/>
            <person name="Guo X."/>
            <person name="Zheng S."/>
            <person name="Wang B."/>
            <person name="Yu K."/>
            <person name="Liang Q."/>
            <person name="Yang W."/>
            <person name="Lou X."/>
            <person name="Chen J."/>
            <person name="Feng M."/>
            <person name="Jian J."/>
            <person name="Zhang X."/>
            <person name="Luo G."/>
            <person name="Jiang Y."/>
            <person name="Liu J."/>
            <person name="Wang Z."/>
            <person name="Sha Y."/>
            <person name="Zhang B."/>
            <person name="Wu H."/>
            <person name="Tang D."/>
            <person name="Shen Q."/>
            <person name="Xue P."/>
            <person name="Zou S."/>
            <person name="Wang X."/>
            <person name="Liu X."/>
            <person name="Wang F."/>
            <person name="Yang Y."/>
            <person name="An X."/>
            <person name="Dong Z."/>
            <person name="Zhang K."/>
            <person name="Zhang X."/>
            <person name="Luo M.C."/>
            <person name="Dvorak J."/>
            <person name="Tong Y."/>
            <person name="Wang J."/>
            <person name="Yang H."/>
            <person name="Li Z."/>
            <person name="Wang D."/>
            <person name="Zhang A."/>
            <person name="Wang J."/>
        </authorList>
    </citation>
    <scope>NUCLEOTIDE SEQUENCE</scope>
</reference>
<proteinExistence type="predicted"/>
<gene>
    <name evidence="4" type="ORF">TRIUR3_07628</name>
</gene>
<dbReference type="eggNOG" id="ENOG502QPSD">
    <property type="taxonomic scope" value="Eukaryota"/>
</dbReference>
<dbReference type="STRING" id="4572.M7ZVW8"/>
<evidence type="ECO:0000256" key="3">
    <source>
        <dbReference type="SAM" id="MobiDB-lite"/>
    </source>
</evidence>
<dbReference type="AlphaFoldDB" id="M7ZVW8"/>